<dbReference type="GO" id="GO:0070126">
    <property type="term" value="P:mitochondrial translational termination"/>
    <property type="evidence" value="ECO:0007669"/>
    <property type="project" value="TreeGrafter"/>
</dbReference>
<reference evidence="3" key="1">
    <citation type="journal article" date="2016" name="Proc. Natl. Acad. Sci. U.S.A.">
        <title>Comparative genomics of biotechnologically important yeasts.</title>
        <authorList>
            <person name="Riley R."/>
            <person name="Haridas S."/>
            <person name="Wolfe K.H."/>
            <person name="Lopes M.R."/>
            <person name="Hittinger C.T."/>
            <person name="Goeker M."/>
            <person name="Salamov A.A."/>
            <person name="Wisecaver J.H."/>
            <person name="Long T.M."/>
            <person name="Calvey C.H."/>
            <person name="Aerts A.L."/>
            <person name="Barry K.W."/>
            <person name="Choi C."/>
            <person name="Clum A."/>
            <person name="Coughlan A.Y."/>
            <person name="Deshpande S."/>
            <person name="Douglass A.P."/>
            <person name="Hanson S.J."/>
            <person name="Klenk H.-P."/>
            <person name="LaButti K.M."/>
            <person name="Lapidus A."/>
            <person name="Lindquist E.A."/>
            <person name="Lipzen A.M."/>
            <person name="Meier-Kolthoff J.P."/>
            <person name="Ohm R.A."/>
            <person name="Otillar R.P."/>
            <person name="Pangilinan J.L."/>
            <person name="Peng Y."/>
            <person name="Rokas A."/>
            <person name="Rosa C.A."/>
            <person name="Scheuner C."/>
            <person name="Sibirny A.A."/>
            <person name="Slot J.C."/>
            <person name="Stielow J.B."/>
            <person name="Sun H."/>
            <person name="Kurtzman C.P."/>
            <person name="Blackwell M."/>
            <person name="Grigoriev I.V."/>
            <person name="Jeffries T.W."/>
        </authorList>
    </citation>
    <scope>NUCLEOTIDE SEQUENCE [LARGE SCALE GENOMIC DNA]</scope>
    <source>
        <strain evidence="3">NRRL Y-1626</strain>
    </source>
</reference>
<dbReference type="PANTHER" id="PTHR11075">
    <property type="entry name" value="PEPTIDE CHAIN RELEASE FACTOR"/>
    <property type="match status" value="1"/>
</dbReference>
<dbReference type="EMBL" id="LXPE01000004">
    <property type="protein sequence ID" value="OBA28401.1"/>
    <property type="molecule type" value="Genomic_DNA"/>
</dbReference>
<protein>
    <recommendedName>
        <fullName evidence="1">Prokaryotic-type class I peptide chain release factors domain-containing protein</fullName>
    </recommendedName>
</protein>
<dbReference type="GO" id="GO:0016150">
    <property type="term" value="F:translation release factor activity, codon nonspecific"/>
    <property type="evidence" value="ECO:0007669"/>
    <property type="project" value="TreeGrafter"/>
</dbReference>
<dbReference type="InterPro" id="IPR000352">
    <property type="entry name" value="Pep_chain_release_fac_I"/>
</dbReference>
<accession>A0A1B7TI33</accession>
<keyword evidence="3" id="KW-1185">Reference proteome</keyword>
<dbReference type="Proteomes" id="UP000092321">
    <property type="component" value="Unassembled WGS sequence"/>
</dbReference>
<feature type="domain" description="Prokaryotic-type class I peptide chain release factors" evidence="1">
    <location>
        <begin position="56"/>
        <end position="208"/>
    </location>
</feature>
<dbReference type="GO" id="GO:0005762">
    <property type="term" value="C:mitochondrial large ribosomal subunit"/>
    <property type="evidence" value="ECO:0007669"/>
    <property type="project" value="TreeGrafter"/>
</dbReference>
<proteinExistence type="predicted"/>
<dbReference type="AlphaFoldDB" id="A0A1B7TI33"/>
<evidence type="ECO:0000259" key="1">
    <source>
        <dbReference type="Pfam" id="PF00472"/>
    </source>
</evidence>
<dbReference type="OrthoDB" id="270639at2759"/>
<dbReference type="Pfam" id="PF00472">
    <property type="entry name" value="RF-1"/>
    <property type="match status" value="1"/>
</dbReference>
<evidence type="ECO:0000313" key="2">
    <source>
        <dbReference type="EMBL" id="OBA28401.1"/>
    </source>
</evidence>
<gene>
    <name evidence="2" type="ORF">HANVADRAFT_21629</name>
</gene>
<dbReference type="GO" id="GO:0004045">
    <property type="term" value="F:peptidyl-tRNA hydrolase activity"/>
    <property type="evidence" value="ECO:0007669"/>
    <property type="project" value="TreeGrafter"/>
</dbReference>
<sequence>MLLNETSFLKNLQALRLNLLYKNQYLNTKLFFTTTKINNNANADCLNWISKFNKTSIPNLCYELQYIRSSGPGGQNVNKLNTKCSLKIVKFSKSGFDIENTRSRTQYQWIPNLILEQLLDGNEKTGFEQCDLMKLYYKPLKDCLIIQSDSQRARHLNENDCFLKLQKLFEQGFYIEKEISKENELKWEKIKKRENEKRLKEKKFKKMQKELKRN</sequence>
<evidence type="ECO:0000313" key="3">
    <source>
        <dbReference type="Proteomes" id="UP000092321"/>
    </source>
</evidence>
<name>A0A1B7TI33_9ASCO</name>
<dbReference type="PANTHER" id="PTHR11075:SF54">
    <property type="entry name" value="LARGE RIBOSOMAL SUBUNIT PROTEIN ML62"/>
    <property type="match status" value="1"/>
</dbReference>
<dbReference type="InterPro" id="IPR052104">
    <property type="entry name" value="Mito_Release_Factor_mL62"/>
</dbReference>
<dbReference type="SUPFAM" id="SSF110916">
    <property type="entry name" value="Peptidyl-tRNA hydrolase domain-like"/>
    <property type="match status" value="1"/>
</dbReference>
<organism evidence="2 3">
    <name type="scientific">Hanseniaspora valbyensis NRRL Y-1626</name>
    <dbReference type="NCBI Taxonomy" id="766949"/>
    <lineage>
        <taxon>Eukaryota</taxon>
        <taxon>Fungi</taxon>
        <taxon>Dikarya</taxon>
        <taxon>Ascomycota</taxon>
        <taxon>Saccharomycotina</taxon>
        <taxon>Saccharomycetes</taxon>
        <taxon>Saccharomycodales</taxon>
        <taxon>Saccharomycodaceae</taxon>
        <taxon>Hanseniaspora</taxon>
    </lineage>
</organism>
<dbReference type="Gene3D" id="3.30.160.20">
    <property type="match status" value="1"/>
</dbReference>
<comment type="caution">
    <text evidence="2">The sequence shown here is derived from an EMBL/GenBank/DDBJ whole genome shotgun (WGS) entry which is preliminary data.</text>
</comment>